<feature type="domain" description="U1-type" evidence="2">
    <location>
        <begin position="183"/>
        <end position="217"/>
    </location>
</feature>
<organism evidence="3 4">
    <name type="scientific">Perkinsus olseni</name>
    <name type="common">Perkinsus atlanticus</name>
    <dbReference type="NCBI Taxonomy" id="32597"/>
    <lineage>
        <taxon>Eukaryota</taxon>
        <taxon>Sar</taxon>
        <taxon>Alveolata</taxon>
        <taxon>Perkinsozoa</taxon>
        <taxon>Perkinsea</taxon>
        <taxon>Perkinsida</taxon>
        <taxon>Perkinsidae</taxon>
        <taxon>Perkinsus</taxon>
    </lineage>
</organism>
<feature type="compositionally biased region" description="Basic and acidic residues" evidence="1">
    <location>
        <begin position="262"/>
        <end position="271"/>
    </location>
</feature>
<evidence type="ECO:0000313" key="3">
    <source>
        <dbReference type="EMBL" id="KAF4667280.1"/>
    </source>
</evidence>
<dbReference type="SMART" id="SM00451">
    <property type="entry name" value="ZnF_U1"/>
    <property type="match status" value="1"/>
</dbReference>
<reference evidence="3 4" key="1">
    <citation type="submission" date="2020-04" db="EMBL/GenBank/DDBJ databases">
        <title>Perkinsus olseni comparative genomics.</title>
        <authorList>
            <person name="Bogema D.R."/>
        </authorList>
    </citation>
    <scope>NUCLEOTIDE SEQUENCE [LARGE SCALE GENOMIC DNA]</scope>
    <source>
        <strain evidence="3">ATCC PRA-31</strain>
    </source>
</reference>
<feature type="compositionally biased region" description="Acidic residues" evidence="1">
    <location>
        <begin position="303"/>
        <end position="321"/>
    </location>
</feature>
<protein>
    <recommendedName>
        <fullName evidence="2">U1-type domain-containing protein</fullName>
    </recommendedName>
</protein>
<feature type="region of interest" description="Disordered" evidence="1">
    <location>
        <begin position="262"/>
        <end position="327"/>
    </location>
</feature>
<dbReference type="GO" id="GO:0008270">
    <property type="term" value="F:zinc ion binding"/>
    <property type="evidence" value="ECO:0007669"/>
    <property type="project" value="InterPro"/>
</dbReference>
<comment type="caution">
    <text evidence="3">The sequence shown here is derived from an EMBL/GenBank/DDBJ whole genome shotgun (WGS) entry which is preliminary data.</text>
</comment>
<gene>
    <name evidence="3" type="ORF">FOL46_002609</name>
</gene>
<dbReference type="EMBL" id="JABANN010000185">
    <property type="protein sequence ID" value="KAF4667280.1"/>
    <property type="molecule type" value="Genomic_DNA"/>
</dbReference>
<evidence type="ECO:0000259" key="2">
    <source>
        <dbReference type="SMART" id="SM00451"/>
    </source>
</evidence>
<name>A0A7J6M812_PEROL</name>
<dbReference type="GO" id="GO:0003676">
    <property type="term" value="F:nucleic acid binding"/>
    <property type="evidence" value="ECO:0007669"/>
    <property type="project" value="InterPro"/>
</dbReference>
<evidence type="ECO:0000256" key="1">
    <source>
        <dbReference type="SAM" id="MobiDB-lite"/>
    </source>
</evidence>
<dbReference type="InterPro" id="IPR003604">
    <property type="entry name" value="Matrin/U1-like-C_Znf_C2H2"/>
</dbReference>
<evidence type="ECO:0000313" key="4">
    <source>
        <dbReference type="Proteomes" id="UP000572268"/>
    </source>
</evidence>
<dbReference type="AlphaFoldDB" id="A0A7J6M812"/>
<sequence length="327" mass="36494">MLRRGNSSSSTHHQQQQQPATIALTKVSLCAVHMFLTTLAEQRFFQSTVDQQFLVWRASDECRGKLELLARPEQENYQKVAAVEVTAKDWEGPIERDALTTILVYLSSGLNVSNCVDVAVRARRDPKVGGYLGLRPPKVISRRAKVERRERRAFPTVRTVEVERWRDAIEADILAATAEFGGVKPIWCPLCLTLCDRVSMFAEHVVSDSHRRNLQRTLNDGPLGRTTLTAEIRQEGGSKGVLARVDLIGNYVVPERNVVKPEEISVRHTQDGSHGQRGNPLMEVNSQRSGMAQDARRRGAEPPEVDMQVDDGGADDDDDDVSIMSLD</sequence>
<accession>A0A7J6M812</accession>
<proteinExistence type="predicted"/>
<dbReference type="Proteomes" id="UP000572268">
    <property type="component" value="Unassembled WGS sequence"/>
</dbReference>